<dbReference type="InterPro" id="IPR029058">
    <property type="entry name" value="AB_hydrolase_fold"/>
</dbReference>
<dbReference type="InterPro" id="IPR051044">
    <property type="entry name" value="MAG_DAG_Lipase"/>
</dbReference>
<comment type="caution">
    <text evidence="3">The sequence shown here is derived from an EMBL/GenBank/DDBJ whole genome shotgun (WGS) entry which is preliminary data.</text>
</comment>
<dbReference type="AlphaFoldDB" id="A0A9D1WQI2"/>
<dbReference type="SUPFAM" id="SSF53474">
    <property type="entry name" value="alpha/beta-Hydrolases"/>
    <property type="match status" value="1"/>
</dbReference>
<evidence type="ECO:0000313" key="4">
    <source>
        <dbReference type="Proteomes" id="UP000886800"/>
    </source>
</evidence>
<dbReference type="InterPro" id="IPR022742">
    <property type="entry name" value="Hydrolase_4"/>
</dbReference>
<dbReference type="EMBL" id="DXES01000080">
    <property type="protein sequence ID" value="HIX65348.1"/>
    <property type="molecule type" value="Genomic_DNA"/>
</dbReference>
<organism evidence="3 4">
    <name type="scientific">Candidatus Anaerotruncus excrementipullorum</name>
    <dbReference type="NCBI Taxonomy" id="2838465"/>
    <lineage>
        <taxon>Bacteria</taxon>
        <taxon>Bacillati</taxon>
        <taxon>Bacillota</taxon>
        <taxon>Clostridia</taxon>
        <taxon>Eubacteriales</taxon>
        <taxon>Oscillospiraceae</taxon>
        <taxon>Anaerotruncus</taxon>
    </lineage>
</organism>
<evidence type="ECO:0000313" key="3">
    <source>
        <dbReference type="EMBL" id="HIX65348.1"/>
    </source>
</evidence>
<reference evidence="3" key="2">
    <citation type="submission" date="2021-04" db="EMBL/GenBank/DDBJ databases">
        <authorList>
            <person name="Gilroy R."/>
        </authorList>
    </citation>
    <scope>NUCLEOTIDE SEQUENCE</scope>
    <source>
        <strain evidence="3">CHK188-5543</strain>
    </source>
</reference>
<dbReference type="PANTHER" id="PTHR11614">
    <property type="entry name" value="PHOSPHOLIPASE-RELATED"/>
    <property type="match status" value="1"/>
</dbReference>
<feature type="region of interest" description="Disordered" evidence="1">
    <location>
        <begin position="310"/>
        <end position="329"/>
    </location>
</feature>
<protein>
    <submittedName>
        <fullName evidence="3">Alpha/beta hydrolase</fullName>
    </submittedName>
</protein>
<sequence>MNITIKQIEFKSSNGQAQIFGWIYQPERARAAVQIVHGMSEHMGRYHEFMRMLAQNGYVACGIDQLGHGRSAGEGPKGFFAEQDGWKRLLDDQARFGKIVSSELPGLECFLLGHSMGSFIARLYAARYPKALAGLILMGTARAGLRTEMAMRMAAAAAKKHGPYFVDHSFDKYLFIPFNQHFSPKVTDFDWLSRDAQAVQQYVNDPACGFTFTTSGLRDLFTLLNSCNQPKCFAALEKSMPLLLVSGEQDPVGEFGMGVTRVYDRYLKAGMQDVELVLYDGARHELLHETNRQQVFQDLLDWLDAHGPAGAAPLGPEEPEEGFFDSDYL</sequence>
<dbReference type="Gene3D" id="3.40.50.1820">
    <property type="entry name" value="alpha/beta hydrolase"/>
    <property type="match status" value="1"/>
</dbReference>
<proteinExistence type="predicted"/>
<dbReference type="GO" id="GO:0016787">
    <property type="term" value="F:hydrolase activity"/>
    <property type="evidence" value="ECO:0007669"/>
    <property type="project" value="UniProtKB-KW"/>
</dbReference>
<keyword evidence="3" id="KW-0378">Hydrolase</keyword>
<name>A0A9D1WQI2_9FIRM</name>
<dbReference type="Proteomes" id="UP000886800">
    <property type="component" value="Unassembled WGS sequence"/>
</dbReference>
<evidence type="ECO:0000256" key="1">
    <source>
        <dbReference type="SAM" id="MobiDB-lite"/>
    </source>
</evidence>
<evidence type="ECO:0000259" key="2">
    <source>
        <dbReference type="Pfam" id="PF12146"/>
    </source>
</evidence>
<feature type="compositionally biased region" description="Acidic residues" evidence="1">
    <location>
        <begin position="317"/>
        <end position="329"/>
    </location>
</feature>
<accession>A0A9D1WQI2</accession>
<feature type="domain" description="Serine aminopeptidase S33" evidence="2">
    <location>
        <begin position="28"/>
        <end position="291"/>
    </location>
</feature>
<dbReference type="Pfam" id="PF12146">
    <property type="entry name" value="Hydrolase_4"/>
    <property type="match status" value="1"/>
</dbReference>
<gene>
    <name evidence="3" type="ORF">H9736_03780</name>
</gene>
<reference evidence="3" key="1">
    <citation type="journal article" date="2021" name="PeerJ">
        <title>Extensive microbial diversity within the chicken gut microbiome revealed by metagenomics and culture.</title>
        <authorList>
            <person name="Gilroy R."/>
            <person name="Ravi A."/>
            <person name="Getino M."/>
            <person name="Pursley I."/>
            <person name="Horton D.L."/>
            <person name="Alikhan N.F."/>
            <person name="Baker D."/>
            <person name="Gharbi K."/>
            <person name="Hall N."/>
            <person name="Watson M."/>
            <person name="Adriaenssens E.M."/>
            <person name="Foster-Nyarko E."/>
            <person name="Jarju S."/>
            <person name="Secka A."/>
            <person name="Antonio M."/>
            <person name="Oren A."/>
            <person name="Chaudhuri R.R."/>
            <person name="La Ragione R."/>
            <person name="Hildebrand F."/>
            <person name="Pallen M.J."/>
        </authorList>
    </citation>
    <scope>NUCLEOTIDE SEQUENCE</scope>
    <source>
        <strain evidence="3">CHK188-5543</strain>
    </source>
</reference>